<dbReference type="InterPro" id="IPR029058">
    <property type="entry name" value="AB_hydrolase_fold"/>
</dbReference>
<dbReference type="Gene3D" id="3.40.50.1820">
    <property type="entry name" value="alpha/beta hydrolase"/>
    <property type="match status" value="1"/>
</dbReference>
<name>A0AB34J9M3_PRYPA</name>
<proteinExistence type="inferred from homology"/>
<evidence type="ECO:0000313" key="3">
    <source>
        <dbReference type="EMBL" id="KAL1515560.1"/>
    </source>
</evidence>
<dbReference type="EMBL" id="JBGBPQ010000011">
    <property type="protein sequence ID" value="KAL1515560.1"/>
    <property type="molecule type" value="Genomic_DNA"/>
</dbReference>
<dbReference type="GO" id="GO:0008610">
    <property type="term" value="P:lipid biosynthetic process"/>
    <property type="evidence" value="ECO:0007669"/>
    <property type="project" value="TreeGrafter"/>
</dbReference>
<evidence type="ECO:0000313" key="4">
    <source>
        <dbReference type="Proteomes" id="UP001515480"/>
    </source>
</evidence>
<sequence>MAFEALVAELQVEFFADDLDPPPGAEHWSAADLRLYYETGGAHAPTAEHALLDEWGSERWTAAVQKALPAVGQGAWLPGEEAGRRRGCGQPNPEARVRLYLLYGVADVSLSLQKFVAAAPPWVEVRLVEFGGHGFRSKEPLSPAADSQPQLTVQQLQQQRADFIAQLADDIEPTVGGAPYALYGFSFGALVAYELALELQRRALSPPLLLAVAGRGAPHCVSMGWPTISNFAALPAKGVLDWMRGLGFNTSNIPQSMHQRAASLFRMGMILGAMPSGSSEKPTLQASLNGTTVEQKAQFPHTDTAACVGCKVLAFGSDADTIWPAVLVPRWQDVTKDGFRFTRFQDVEHHALMCHRTVMAQTFGELAVATARLLDAMQK</sequence>
<accession>A0AB34J9M3</accession>
<dbReference type="InterPro" id="IPR001031">
    <property type="entry name" value="Thioesterase"/>
</dbReference>
<dbReference type="Proteomes" id="UP001515480">
    <property type="component" value="Unassembled WGS sequence"/>
</dbReference>
<evidence type="ECO:0000259" key="2">
    <source>
        <dbReference type="Pfam" id="PF00975"/>
    </source>
</evidence>
<dbReference type="Pfam" id="PF00975">
    <property type="entry name" value="Thioesterase"/>
    <property type="match status" value="1"/>
</dbReference>
<dbReference type="PANTHER" id="PTHR11487">
    <property type="entry name" value="THIOESTERASE"/>
    <property type="match status" value="1"/>
</dbReference>
<organism evidence="3 4">
    <name type="scientific">Prymnesium parvum</name>
    <name type="common">Toxic golden alga</name>
    <dbReference type="NCBI Taxonomy" id="97485"/>
    <lineage>
        <taxon>Eukaryota</taxon>
        <taxon>Haptista</taxon>
        <taxon>Haptophyta</taxon>
        <taxon>Prymnesiophyceae</taxon>
        <taxon>Prymnesiales</taxon>
        <taxon>Prymnesiaceae</taxon>
        <taxon>Prymnesium</taxon>
    </lineage>
</organism>
<dbReference type="InterPro" id="IPR012223">
    <property type="entry name" value="TEII"/>
</dbReference>
<comment type="similarity">
    <text evidence="1">Belongs to the thioesterase family.</text>
</comment>
<dbReference type="PANTHER" id="PTHR11487:SF0">
    <property type="entry name" value="S-ACYL FATTY ACID SYNTHASE THIOESTERASE, MEDIUM CHAIN"/>
    <property type="match status" value="1"/>
</dbReference>
<evidence type="ECO:0000256" key="1">
    <source>
        <dbReference type="ARBA" id="ARBA00007169"/>
    </source>
</evidence>
<reference evidence="3 4" key="1">
    <citation type="journal article" date="2024" name="Science">
        <title>Giant polyketide synthase enzymes in the biosynthesis of giant marine polyether toxins.</title>
        <authorList>
            <person name="Fallon T.R."/>
            <person name="Shende V.V."/>
            <person name="Wierzbicki I.H."/>
            <person name="Pendleton A.L."/>
            <person name="Watervoot N.F."/>
            <person name="Auber R.P."/>
            <person name="Gonzalez D.J."/>
            <person name="Wisecaver J.H."/>
            <person name="Moore B.S."/>
        </authorList>
    </citation>
    <scope>NUCLEOTIDE SEQUENCE [LARGE SCALE GENOMIC DNA]</scope>
    <source>
        <strain evidence="3 4">12B1</strain>
    </source>
</reference>
<comment type="caution">
    <text evidence="3">The sequence shown here is derived from an EMBL/GenBank/DDBJ whole genome shotgun (WGS) entry which is preliminary data.</text>
</comment>
<feature type="domain" description="Thioesterase" evidence="2">
    <location>
        <begin position="157"/>
        <end position="344"/>
    </location>
</feature>
<keyword evidence="4" id="KW-1185">Reference proteome</keyword>
<protein>
    <recommendedName>
        <fullName evidence="2">Thioesterase domain-containing protein</fullName>
    </recommendedName>
</protein>
<gene>
    <name evidence="3" type="ORF">AB1Y20_002180</name>
</gene>
<dbReference type="SUPFAM" id="SSF53474">
    <property type="entry name" value="alpha/beta-Hydrolases"/>
    <property type="match status" value="1"/>
</dbReference>
<dbReference type="AlphaFoldDB" id="A0AB34J9M3"/>